<proteinExistence type="predicted"/>
<dbReference type="Proteomes" id="UP001060085">
    <property type="component" value="Linkage Group LG06"/>
</dbReference>
<keyword evidence="2" id="KW-1185">Reference proteome</keyword>
<protein>
    <submittedName>
        <fullName evidence="1">Uncharacterized protein</fullName>
    </submittedName>
</protein>
<dbReference type="EMBL" id="CM044706">
    <property type="protein sequence ID" value="KAI5659312.1"/>
    <property type="molecule type" value="Genomic_DNA"/>
</dbReference>
<evidence type="ECO:0000313" key="2">
    <source>
        <dbReference type="Proteomes" id="UP001060085"/>
    </source>
</evidence>
<organism evidence="1 2">
    <name type="scientific">Catharanthus roseus</name>
    <name type="common">Madagascar periwinkle</name>
    <name type="synonym">Vinca rosea</name>
    <dbReference type="NCBI Taxonomy" id="4058"/>
    <lineage>
        <taxon>Eukaryota</taxon>
        <taxon>Viridiplantae</taxon>
        <taxon>Streptophyta</taxon>
        <taxon>Embryophyta</taxon>
        <taxon>Tracheophyta</taxon>
        <taxon>Spermatophyta</taxon>
        <taxon>Magnoliopsida</taxon>
        <taxon>eudicotyledons</taxon>
        <taxon>Gunneridae</taxon>
        <taxon>Pentapetalae</taxon>
        <taxon>asterids</taxon>
        <taxon>lamiids</taxon>
        <taxon>Gentianales</taxon>
        <taxon>Apocynaceae</taxon>
        <taxon>Rauvolfioideae</taxon>
        <taxon>Vinceae</taxon>
        <taxon>Catharanthinae</taxon>
        <taxon>Catharanthus</taxon>
    </lineage>
</organism>
<sequence length="101" mass="11614">MRYLWTIPPHHAKEGIHILVEFKQIQHGIPITHDRNTTNMTEYITIVTHMVFDEPSMLYTTVNNDDNEVDKSNEDDAVSSQSESDDDNDSEEGELQTPLNL</sequence>
<evidence type="ECO:0000313" key="1">
    <source>
        <dbReference type="EMBL" id="KAI5659312.1"/>
    </source>
</evidence>
<comment type="caution">
    <text evidence="1">The sequence shown here is derived from an EMBL/GenBank/DDBJ whole genome shotgun (WGS) entry which is preliminary data.</text>
</comment>
<gene>
    <name evidence="1" type="ORF">M9H77_28105</name>
</gene>
<accession>A0ACC0AH28</accession>
<name>A0ACC0AH28_CATRO</name>
<reference evidence="2" key="1">
    <citation type="journal article" date="2023" name="Nat. Plants">
        <title>Single-cell RNA sequencing provides a high-resolution roadmap for understanding the multicellular compartmentation of specialized metabolism.</title>
        <authorList>
            <person name="Sun S."/>
            <person name="Shen X."/>
            <person name="Li Y."/>
            <person name="Li Y."/>
            <person name="Wang S."/>
            <person name="Li R."/>
            <person name="Zhang H."/>
            <person name="Shen G."/>
            <person name="Guo B."/>
            <person name="Wei J."/>
            <person name="Xu J."/>
            <person name="St-Pierre B."/>
            <person name="Chen S."/>
            <person name="Sun C."/>
        </authorList>
    </citation>
    <scope>NUCLEOTIDE SEQUENCE [LARGE SCALE GENOMIC DNA]</scope>
</reference>